<proteinExistence type="inferred from homology"/>
<evidence type="ECO:0000256" key="5">
    <source>
        <dbReference type="PROSITE-ProRule" id="PRU01023"/>
    </source>
</evidence>
<evidence type="ECO:0000256" key="6">
    <source>
        <dbReference type="SAM" id="MobiDB-lite"/>
    </source>
</evidence>
<accession>A0A139ABS7</accession>
<dbReference type="GO" id="GO:0070475">
    <property type="term" value="P:rRNA base methylation"/>
    <property type="evidence" value="ECO:0007669"/>
    <property type="project" value="TreeGrafter"/>
</dbReference>
<dbReference type="OMA" id="PEMINKG"/>
<dbReference type="Pfam" id="PF21153">
    <property type="entry name" value="NSUN5_N"/>
    <property type="match status" value="1"/>
</dbReference>
<feature type="domain" description="SAM-dependent MTase RsmB/NOP-type" evidence="7">
    <location>
        <begin position="219"/>
        <end position="523"/>
    </location>
</feature>
<evidence type="ECO:0000259" key="7">
    <source>
        <dbReference type="PROSITE" id="PS51686"/>
    </source>
</evidence>
<feature type="region of interest" description="Disordered" evidence="6">
    <location>
        <begin position="1"/>
        <end position="58"/>
    </location>
</feature>
<dbReference type="PANTHER" id="PTHR22807:SF4">
    <property type="entry name" value="28S RRNA (CYTOSINE-C(5))-METHYLTRANSFERASE"/>
    <property type="match status" value="1"/>
</dbReference>
<dbReference type="STRING" id="1344416.A0A139ABS7"/>
<dbReference type="GO" id="GO:0008173">
    <property type="term" value="F:RNA methyltransferase activity"/>
    <property type="evidence" value="ECO:0007669"/>
    <property type="project" value="InterPro"/>
</dbReference>
<evidence type="ECO:0000256" key="4">
    <source>
        <dbReference type="ARBA" id="ARBA00022884"/>
    </source>
</evidence>
<dbReference type="Proteomes" id="UP000070544">
    <property type="component" value="Unassembled WGS sequence"/>
</dbReference>
<reference evidence="8 9" key="1">
    <citation type="journal article" date="2015" name="Genome Biol. Evol.">
        <title>Phylogenomic analyses indicate that early fungi evolved digesting cell walls of algal ancestors of land plants.</title>
        <authorList>
            <person name="Chang Y."/>
            <person name="Wang S."/>
            <person name="Sekimoto S."/>
            <person name="Aerts A.L."/>
            <person name="Choi C."/>
            <person name="Clum A."/>
            <person name="LaButti K.M."/>
            <person name="Lindquist E.A."/>
            <person name="Yee Ngan C."/>
            <person name="Ohm R.A."/>
            <person name="Salamov A.A."/>
            <person name="Grigoriev I.V."/>
            <person name="Spatafora J.W."/>
            <person name="Berbee M.L."/>
        </authorList>
    </citation>
    <scope>NUCLEOTIDE SEQUENCE [LARGE SCALE GENOMIC DNA]</scope>
    <source>
        <strain evidence="8 9">JEL478</strain>
    </source>
</reference>
<feature type="binding site" evidence="5">
    <location>
        <begin position="312"/>
        <end position="318"/>
    </location>
    <ligand>
        <name>S-adenosyl-L-methionine</name>
        <dbReference type="ChEBI" id="CHEBI:59789"/>
    </ligand>
</feature>
<comment type="similarity">
    <text evidence="5">Belongs to the class I-like SAM-binding methyltransferase superfamily. RsmB/NOP family.</text>
</comment>
<evidence type="ECO:0000256" key="2">
    <source>
        <dbReference type="ARBA" id="ARBA00022679"/>
    </source>
</evidence>
<feature type="active site" description="Nucleophile" evidence="5">
    <location>
        <position position="450"/>
    </location>
</feature>
<dbReference type="PANTHER" id="PTHR22807">
    <property type="entry name" value="NOP2 YEAST -RELATED NOL1/NOP2/FMU SUN DOMAIN-CONTAINING"/>
    <property type="match status" value="1"/>
</dbReference>
<dbReference type="PRINTS" id="PR02008">
    <property type="entry name" value="RCMTFAMILY"/>
</dbReference>
<feature type="binding site" evidence="5">
    <location>
        <position position="393"/>
    </location>
    <ligand>
        <name>S-adenosyl-L-methionine</name>
        <dbReference type="ChEBI" id="CHEBI:59789"/>
    </ligand>
</feature>
<keyword evidence="3 5" id="KW-0949">S-adenosyl-L-methionine</keyword>
<dbReference type="SUPFAM" id="SSF53335">
    <property type="entry name" value="S-adenosyl-L-methionine-dependent methyltransferases"/>
    <property type="match status" value="1"/>
</dbReference>
<dbReference type="InterPro" id="IPR048889">
    <property type="entry name" value="NSUN5_RCM1_N"/>
</dbReference>
<dbReference type="EMBL" id="KQ965770">
    <property type="protein sequence ID" value="KXS14220.1"/>
    <property type="molecule type" value="Genomic_DNA"/>
</dbReference>
<keyword evidence="9" id="KW-1185">Reference proteome</keyword>
<protein>
    <submittedName>
        <fullName evidence="8">S-adenosyl-L-methionine-dependent methyltransferase</fullName>
    </submittedName>
</protein>
<dbReference type="Gene3D" id="3.40.50.150">
    <property type="entry name" value="Vaccinia Virus protein VP39"/>
    <property type="match status" value="1"/>
</dbReference>
<dbReference type="PROSITE" id="PS51686">
    <property type="entry name" value="SAM_MT_RSMB_NOP"/>
    <property type="match status" value="1"/>
</dbReference>
<keyword evidence="2 5" id="KW-0808">Transferase</keyword>
<feature type="binding site" evidence="5">
    <location>
        <position position="345"/>
    </location>
    <ligand>
        <name>S-adenosyl-L-methionine</name>
        <dbReference type="ChEBI" id="CHEBI:59789"/>
    </ligand>
</feature>
<dbReference type="OrthoDB" id="435282at2759"/>
<evidence type="ECO:0000256" key="1">
    <source>
        <dbReference type="ARBA" id="ARBA00022603"/>
    </source>
</evidence>
<dbReference type="GO" id="GO:0005730">
    <property type="term" value="C:nucleolus"/>
    <property type="evidence" value="ECO:0007669"/>
    <property type="project" value="TreeGrafter"/>
</dbReference>
<organism evidence="8 9">
    <name type="scientific">Gonapodya prolifera (strain JEL478)</name>
    <name type="common">Monoblepharis prolifera</name>
    <dbReference type="NCBI Taxonomy" id="1344416"/>
    <lineage>
        <taxon>Eukaryota</taxon>
        <taxon>Fungi</taxon>
        <taxon>Fungi incertae sedis</taxon>
        <taxon>Chytridiomycota</taxon>
        <taxon>Chytridiomycota incertae sedis</taxon>
        <taxon>Monoblepharidomycetes</taxon>
        <taxon>Monoblepharidales</taxon>
        <taxon>Gonapodyaceae</taxon>
        <taxon>Gonapodya</taxon>
    </lineage>
</organism>
<evidence type="ECO:0000313" key="9">
    <source>
        <dbReference type="Proteomes" id="UP000070544"/>
    </source>
</evidence>
<keyword evidence="1 5" id="KW-0489">Methyltransferase</keyword>
<dbReference type="InterPro" id="IPR029063">
    <property type="entry name" value="SAM-dependent_MTases_sf"/>
</dbReference>
<keyword evidence="4 5" id="KW-0694">RNA-binding</keyword>
<dbReference type="InterPro" id="IPR049560">
    <property type="entry name" value="MeTrfase_RsmB-F_NOP2_cat"/>
</dbReference>
<gene>
    <name evidence="8" type="ORF">M427DRAFT_146062</name>
</gene>
<dbReference type="AlphaFoldDB" id="A0A139ABS7"/>
<feature type="compositionally biased region" description="Polar residues" evidence="6">
    <location>
        <begin position="19"/>
        <end position="34"/>
    </location>
</feature>
<dbReference type="Pfam" id="PF01189">
    <property type="entry name" value="Methyltr_RsmB-F"/>
    <property type="match status" value="1"/>
</dbReference>
<sequence>MRSKPRPIVSIKRPPSIPKTKNNPIGQLTITSGASRDKKSKGATPRAALASLKPTKPPAGSTPAFYTYAASTVSKCRGRVGTPHSLVLGAEETRTWSDGQRRRMFAVVMETLKYYDILESLLSSSSVPIAPDSHPIRASEQTMSSAPSESNPLHLSFAVVLSYDLLIGKNKGNAVGSYAGKILGKWKVALLKSLGDLMGDRGVTVPVDLLRSEGLNNSATGSRATAMPRDIRINTLVATLGEILADLKREGWEPEPSPPGTPPYMIRLPPTTPPLHAHPFVTSGRCILQSLSSSLTAHALQPQPGWLVVDACAAPGNKTTQLAALVAPPGSSAGAGAGGRVVAVERDPKRAVTLRRMVAKAHASAVVSVNEGDFLGTDVSEAPWSEARAVLVDPSCSGSGLVGREEWSNNEQADAGVGEERLRRLADFQFKAVTHAMTFPSAVRLAYSTCSIHAIENEQVVARCLTYSGEHGLGWQLQRAIPEWRRRGVQSEGLEDEQADCCVRADPEGDRTTGFFVAVFVRTALLSSAVANEEAHEKKAGAGRNKKLLIK</sequence>
<evidence type="ECO:0000313" key="8">
    <source>
        <dbReference type="EMBL" id="KXS14220.1"/>
    </source>
</evidence>
<name>A0A139ABS7_GONPJ</name>
<evidence type="ECO:0000256" key="3">
    <source>
        <dbReference type="ARBA" id="ARBA00022691"/>
    </source>
</evidence>
<feature type="binding site" evidence="5">
    <location>
        <position position="373"/>
    </location>
    <ligand>
        <name>S-adenosyl-L-methionine</name>
        <dbReference type="ChEBI" id="CHEBI:59789"/>
    </ligand>
</feature>
<dbReference type="InterPro" id="IPR001678">
    <property type="entry name" value="MeTrfase_RsmB-F_NOP2_dom"/>
</dbReference>
<dbReference type="InterPro" id="IPR023267">
    <property type="entry name" value="RCMT"/>
</dbReference>
<dbReference type="GO" id="GO:0003723">
    <property type="term" value="F:RNA binding"/>
    <property type="evidence" value="ECO:0007669"/>
    <property type="project" value="UniProtKB-UniRule"/>
</dbReference>